<protein>
    <recommendedName>
        <fullName evidence="1">Arrestin-like N-terminal domain-containing protein</fullName>
    </recommendedName>
</protein>
<dbReference type="InterPro" id="IPR011021">
    <property type="entry name" value="Arrestin-like_N"/>
</dbReference>
<dbReference type="Gene3D" id="2.60.40.640">
    <property type="match status" value="1"/>
</dbReference>
<sequence length="388" mass="43764">MGPSKVEFTIHSLSGSLVFKTHDTISGDVLFTPHEETNVADISIELVGITRTEVENMNTHTAFSVGQLRKKFLSMISPIHGTFGETGTLMPGETYRFHFNFVVPEQLPVQTCSHQCSNHHIQQQHLQLPASLDHQNQKSTRLGDMSPDMVNVLYSINFAVWKRCENANRAKKIQESVHPVQIMPTREEHAPILVPTKSMYYRLRSEKKVSRGMMKRSLGKLVACSTQPPAIGIQSSQERSGEAPTTLLIHVQFRPLREGELPPSLQAAQFQLRAMTFFGLEPWQDYPDLSDVSTWSRHGFWSECVSLTPENDVEVEWKATKEHGYTVYVALLEPRLSLPSHRSYPPTFHSCLVSRAYALKATLVYRAHGRKRGSSRLSISVPVEICAT</sequence>
<feature type="domain" description="Arrestin-like N-terminal" evidence="1">
    <location>
        <begin position="18"/>
        <end position="115"/>
    </location>
</feature>
<gene>
    <name evidence="2" type="ORF">PSALAMII_LOCUS776</name>
</gene>
<organism evidence="2 3">
    <name type="scientific">Penicillium salamii</name>
    <dbReference type="NCBI Taxonomy" id="1612424"/>
    <lineage>
        <taxon>Eukaryota</taxon>
        <taxon>Fungi</taxon>
        <taxon>Dikarya</taxon>
        <taxon>Ascomycota</taxon>
        <taxon>Pezizomycotina</taxon>
        <taxon>Eurotiomycetes</taxon>
        <taxon>Eurotiomycetidae</taxon>
        <taxon>Eurotiales</taxon>
        <taxon>Aspergillaceae</taxon>
        <taxon>Penicillium</taxon>
    </lineage>
</organism>
<evidence type="ECO:0000259" key="1">
    <source>
        <dbReference type="Pfam" id="PF00339"/>
    </source>
</evidence>
<dbReference type="Pfam" id="PF00339">
    <property type="entry name" value="Arrestin_N"/>
    <property type="match status" value="1"/>
</dbReference>
<name>A0A9W4IB70_9EURO</name>
<evidence type="ECO:0000313" key="3">
    <source>
        <dbReference type="Proteomes" id="UP001152592"/>
    </source>
</evidence>
<evidence type="ECO:0000313" key="2">
    <source>
        <dbReference type="EMBL" id="CAG8253627.1"/>
    </source>
</evidence>
<dbReference type="InterPro" id="IPR039634">
    <property type="entry name" value="Bul1-like"/>
</dbReference>
<dbReference type="PANTHER" id="PTHR31904:SF1">
    <property type="entry name" value="BYPASS OF STOP CODON PROTEIN 5-RELATED"/>
    <property type="match status" value="1"/>
</dbReference>
<comment type="caution">
    <text evidence="2">The sequence shown here is derived from an EMBL/GenBank/DDBJ whole genome shotgun (WGS) entry which is preliminary data.</text>
</comment>
<dbReference type="InterPro" id="IPR014752">
    <property type="entry name" value="Arrestin-like_C"/>
</dbReference>
<dbReference type="Proteomes" id="UP001152592">
    <property type="component" value="Unassembled WGS sequence"/>
</dbReference>
<accession>A0A9W4IB70</accession>
<dbReference type="AlphaFoldDB" id="A0A9W4IB70"/>
<reference evidence="2" key="1">
    <citation type="submission" date="2021-07" db="EMBL/GenBank/DDBJ databases">
        <authorList>
            <person name="Branca A.L. A."/>
        </authorList>
    </citation>
    <scope>NUCLEOTIDE SEQUENCE</scope>
</reference>
<dbReference type="EMBL" id="CAJVPD010000033">
    <property type="protein sequence ID" value="CAG8253627.1"/>
    <property type="molecule type" value="Genomic_DNA"/>
</dbReference>
<dbReference type="PANTHER" id="PTHR31904">
    <property type="entry name" value="BYPASS OF STOP CODON PROTEIN 5-RELATED"/>
    <property type="match status" value="1"/>
</dbReference>
<dbReference type="OrthoDB" id="5422384at2759"/>
<proteinExistence type="predicted"/>